<evidence type="ECO:0000259" key="3">
    <source>
        <dbReference type="PROSITE" id="PS51724"/>
    </source>
</evidence>
<comment type="caution">
    <text evidence="4">The sequence shown here is derived from an EMBL/GenBank/DDBJ whole genome shotgun (WGS) entry which is preliminary data.</text>
</comment>
<dbReference type="Gene3D" id="3.30.70.1070">
    <property type="entry name" value="Sporulation related repeat"/>
    <property type="match status" value="1"/>
</dbReference>
<dbReference type="SUPFAM" id="SSF110997">
    <property type="entry name" value="Sporulation related repeat"/>
    <property type="match status" value="1"/>
</dbReference>
<keyword evidence="2" id="KW-0472">Membrane</keyword>
<dbReference type="RefSeq" id="WP_251517290.1">
    <property type="nucleotide sequence ID" value="NZ_JAMBON010000053.1"/>
</dbReference>
<dbReference type="EMBL" id="JBHUDE010000145">
    <property type="protein sequence ID" value="MFD1609045.1"/>
    <property type="molecule type" value="Genomic_DNA"/>
</dbReference>
<dbReference type="InterPro" id="IPR036680">
    <property type="entry name" value="SPOR-like_sf"/>
</dbReference>
<evidence type="ECO:0000256" key="2">
    <source>
        <dbReference type="SAM" id="Phobius"/>
    </source>
</evidence>
<dbReference type="InterPro" id="IPR007730">
    <property type="entry name" value="SPOR-like_dom"/>
</dbReference>
<gene>
    <name evidence="4" type="ORF">ACFSBH_15630</name>
</gene>
<dbReference type="Pfam" id="PF05036">
    <property type="entry name" value="SPOR"/>
    <property type="match status" value="1"/>
</dbReference>
<evidence type="ECO:0000313" key="5">
    <source>
        <dbReference type="Proteomes" id="UP001597221"/>
    </source>
</evidence>
<proteinExistence type="predicted"/>
<feature type="region of interest" description="Disordered" evidence="1">
    <location>
        <begin position="1"/>
        <end position="32"/>
    </location>
</feature>
<reference evidence="5" key="1">
    <citation type="journal article" date="2019" name="Int. J. Syst. Evol. Microbiol.">
        <title>The Global Catalogue of Microorganisms (GCM) 10K type strain sequencing project: providing services to taxonomists for standard genome sequencing and annotation.</title>
        <authorList>
            <consortium name="The Broad Institute Genomics Platform"/>
            <consortium name="The Broad Institute Genome Sequencing Center for Infectious Disease"/>
            <person name="Wu L."/>
            <person name="Ma J."/>
        </authorList>
    </citation>
    <scope>NUCLEOTIDE SEQUENCE [LARGE SCALE GENOMIC DNA]</scope>
    <source>
        <strain evidence="5">CGMCC 1.12376</strain>
    </source>
</reference>
<keyword evidence="2" id="KW-1133">Transmembrane helix</keyword>
<keyword evidence="5" id="KW-1185">Reference proteome</keyword>
<feature type="domain" description="SPOR" evidence="3">
    <location>
        <begin position="119"/>
        <end position="196"/>
    </location>
</feature>
<accession>A0ABW4HV59</accession>
<organism evidence="4 5">
    <name type="scientific">Oceanobacillus luteolus</name>
    <dbReference type="NCBI Taxonomy" id="1274358"/>
    <lineage>
        <taxon>Bacteria</taxon>
        <taxon>Bacillati</taxon>
        <taxon>Bacillota</taxon>
        <taxon>Bacilli</taxon>
        <taxon>Bacillales</taxon>
        <taxon>Bacillaceae</taxon>
        <taxon>Oceanobacillus</taxon>
    </lineage>
</organism>
<sequence length="270" mass="30208">MSDNKGKPKGEENLAHKDKTTHKHSYLVVEDGNTVKSERQVDSIPVYYQPKPLKKKKNNWLTPILITIASAGVIGTVLGMLLLQLFVGMESEQAQEVSDPNPVNSAATPPVEVGSKEQLPNLSAYVLQAGVFQEQGNADEWKSLYEGNGEPAFIWERDGQYFLFIGVFATEEGARKKVKELQEDGNDVFFKSWETTNVEIDLSAEALQWLEQFQDTWVNAVDAKDQNELLALSDNAPSVSSIENVVQILKEDNDNIDVLLLELMYAYENL</sequence>
<evidence type="ECO:0000256" key="1">
    <source>
        <dbReference type="SAM" id="MobiDB-lite"/>
    </source>
</evidence>
<keyword evidence="2" id="KW-0812">Transmembrane</keyword>
<dbReference type="PROSITE" id="PS51724">
    <property type="entry name" value="SPOR"/>
    <property type="match status" value="1"/>
</dbReference>
<protein>
    <submittedName>
        <fullName evidence="4">SPOR domain-containing protein</fullName>
    </submittedName>
</protein>
<dbReference type="Proteomes" id="UP001597221">
    <property type="component" value="Unassembled WGS sequence"/>
</dbReference>
<name>A0ABW4HV59_9BACI</name>
<feature type="transmembrane region" description="Helical" evidence="2">
    <location>
        <begin position="60"/>
        <end position="87"/>
    </location>
</feature>
<evidence type="ECO:0000313" key="4">
    <source>
        <dbReference type="EMBL" id="MFD1609045.1"/>
    </source>
</evidence>
<feature type="compositionally biased region" description="Basic and acidic residues" evidence="1">
    <location>
        <begin position="1"/>
        <end position="18"/>
    </location>
</feature>